<feature type="region of interest" description="Disordered" evidence="1">
    <location>
        <begin position="404"/>
        <end position="440"/>
    </location>
</feature>
<dbReference type="EMBL" id="KZ819372">
    <property type="protein sequence ID" value="PWN43219.1"/>
    <property type="molecule type" value="Genomic_DNA"/>
</dbReference>
<dbReference type="GeneID" id="37038845"/>
<feature type="region of interest" description="Disordered" evidence="1">
    <location>
        <begin position="223"/>
        <end position="257"/>
    </location>
</feature>
<feature type="compositionally biased region" description="Polar residues" evidence="1">
    <location>
        <begin position="418"/>
        <end position="427"/>
    </location>
</feature>
<feature type="compositionally biased region" description="Low complexity" evidence="1">
    <location>
        <begin position="404"/>
        <end position="417"/>
    </location>
</feature>
<dbReference type="GO" id="GO:0003700">
    <property type="term" value="F:DNA-binding transcription factor activity"/>
    <property type="evidence" value="ECO:0007669"/>
    <property type="project" value="InterPro"/>
</dbReference>
<feature type="compositionally biased region" description="Acidic residues" evidence="1">
    <location>
        <begin position="149"/>
        <end position="163"/>
    </location>
</feature>
<feature type="region of interest" description="Disordered" evidence="1">
    <location>
        <begin position="829"/>
        <end position="879"/>
    </location>
</feature>
<reference evidence="3 4" key="1">
    <citation type="journal article" date="2018" name="Mol. Biol. Evol.">
        <title>Broad Genomic Sampling Reveals a Smut Pathogenic Ancestry of the Fungal Clade Ustilaginomycotina.</title>
        <authorList>
            <person name="Kijpornyongpan T."/>
            <person name="Mondo S.J."/>
            <person name="Barry K."/>
            <person name="Sandor L."/>
            <person name="Lee J."/>
            <person name="Lipzen A."/>
            <person name="Pangilinan J."/>
            <person name="LaButti K."/>
            <person name="Hainaut M."/>
            <person name="Henrissat B."/>
            <person name="Grigoriev I.V."/>
            <person name="Spatafora J.W."/>
            <person name="Aime M.C."/>
        </authorList>
    </citation>
    <scope>NUCLEOTIDE SEQUENCE [LARGE SCALE GENOMIC DNA]</scope>
    <source>
        <strain evidence="3 4">MCA 4658</strain>
    </source>
</reference>
<feature type="region of interest" description="Disordered" evidence="1">
    <location>
        <begin position="41"/>
        <end position="201"/>
    </location>
</feature>
<feature type="domain" description="BZIP" evidence="2">
    <location>
        <begin position="631"/>
        <end position="646"/>
    </location>
</feature>
<dbReference type="AlphaFoldDB" id="A0A316W0J8"/>
<evidence type="ECO:0000256" key="1">
    <source>
        <dbReference type="SAM" id="MobiDB-lite"/>
    </source>
</evidence>
<organism evidence="3 4">
    <name type="scientific">Ceraceosorus guamensis</name>
    <dbReference type="NCBI Taxonomy" id="1522189"/>
    <lineage>
        <taxon>Eukaryota</taxon>
        <taxon>Fungi</taxon>
        <taxon>Dikarya</taxon>
        <taxon>Basidiomycota</taxon>
        <taxon>Ustilaginomycotina</taxon>
        <taxon>Exobasidiomycetes</taxon>
        <taxon>Ceraceosorales</taxon>
        <taxon>Ceraceosoraceae</taxon>
        <taxon>Ceraceosorus</taxon>
    </lineage>
</organism>
<dbReference type="Proteomes" id="UP000245783">
    <property type="component" value="Unassembled WGS sequence"/>
</dbReference>
<feature type="compositionally biased region" description="Polar residues" evidence="1">
    <location>
        <begin position="64"/>
        <end position="78"/>
    </location>
</feature>
<dbReference type="STRING" id="1522189.A0A316W0J8"/>
<feature type="compositionally biased region" description="Basic and acidic residues" evidence="1">
    <location>
        <begin position="558"/>
        <end position="568"/>
    </location>
</feature>
<feature type="compositionally biased region" description="Basic and acidic residues" evidence="1">
    <location>
        <begin position="805"/>
        <end position="814"/>
    </location>
</feature>
<feature type="compositionally biased region" description="Basic residues" evidence="1">
    <location>
        <begin position="630"/>
        <end position="645"/>
    </location>
</feature>
<evidence type="ECO:0000259" key="2">
    <source>
        <dbReference type="PROSITE" id="PS00036"/>
    </source>
</evidence>
<feature type="compositionally biased region" description="Basic residues" evidence="1">
    <location>
        <begin position="870"/>
        <end position="879"/>
    </location>
</feature>
<dbReference type="RefSeq" id="XP_025370379.1">
    <property type="nucleotide sequence ID" value="XM_025516975.1"/>
</dbReference>
<evidence type="ECO:0000313" key="3">
    <source>
        <dbReference type="EMBL" id="PWN43219.1"/>
    </source>
</evidence>
<accession>A0A316W0J8</accession>
<feature type="region of interest" description="Disordered" evidence="1">
    <location>
        <begin position="454"/>
        <end position="487"/>
    </location>
</feature>
<feature type="region of interest" description="Disordered" evidence="1">
    <location>
        <begin position="707"/>
        <end position="817"/>
    </location>
</feature>
<feature type="compositionally biased region" description="Low complexity" evidence="1">
    <location>
        <begin position="224"/>
        <end position="234"/>
    </location>
</feature>
<keyword evidence="4" id="KW-1185">Reference proteome</keyword>
<feature type="compositionally biased region" description="Acidic residues" evidence="1">
    <location>
        <begin position="782"/>
        <end position="804"/>
    </location>
</feature>
<dbReference type="PROSITE" id="PS00036">
    <property type="entry name" value="BZIP_BASIC"/>
    <property type="match status" value="1"/>
</dbReference>
<name>A0A316W0J8_9BASI</name>
<dbReference type="InParanoid" id="A0A316W0J8"/>
<feature type="compositionally biased region" description="Basic and acidic residues" evidence="1">
    <location>
        <begin position="713"/>
        <end position="726"/>
    </location>
</feature>
<feature type="compositionally biased region" description="Basic and acidic residues" evidence="1">
    <location>
        <begin position="753"/>
        <end position="763"/>
    </location>
</feature>
<feature type="region of interest" description="Disordered" evidence="1">
    <location>
        <begin position="604"/>
        <end position="650"/>
    </location>
</feature>
<feature type="compositionally biased region" description="Low complexity" evidence="1">
    <location>
        <begin position="41"/>
        <end position="50"/>
    </location>
</feature>
<feature type="compositionally biased region" description="Basic and acidic residues" evidence="1">
    <location>
        <begin position="80"/>
        <end position="89"/>
    </location>
</feature>
<proteinExistence type="predicted"/>
<dbReference type="InterPro" id="IPR004827">
    <property type="entry name" value="bZIP"/>
</dbReference>
<feature type="region of interest" description="Disordered" evidence="1">
    <location>
        <begin position="1"/>
        <end position="21"/>
    </location>
</feature>
<feature type="compositionally biased region" description="Acidic residues" evidence="1">
    <location>
        <begin position="103"/>
        <end position="134"/>
    </location>
</feature>
<protein>
    <recommendedName>
        <fullName evidence="2">BZIP domain-containing protein</fullName>
    </recommendedName>
</protein>
<feature type="region of interest" description="Disordered" evidence="1">
    <location>
        <begin position="546"/>
        <end position="577"/>
    </location>
</feature>
<gene>
    <name evidence="3" type="ORF">IE81DRAFT_366020</name>
</gene>
<evidence type="ECO:0000313" key="4">
    <source>
        <dbReference type="Proteomes" id="UP000245783"/>
    </source>
</evidence>
<sequence length="879" mass="96107">MVEDRMLAPRTPGAFPSAPISMQSPASFFGNSMMELAAMPSLASSSSAAAVSPRPDRSMPPPNSVSSRRATPSNSNKGTPEWRGDDLQKLRNMASGASVTSVEGDEDDDDDEDEDEEEEEEEEDEGEEGDEGEPMPEGVNTGGPMSSPVDEEAGSEGEAEDVPEVMTYLDDPNFLQSLLQPTPMDDGSGLTPGGTHAAPTPGAQAIDKAIAVISNVMGALTSTAASEEAQAENEVQSRKRTRRTTAGHSSDPNQTQEAIPAYLQPIVLEQMKVVANLTGQPMSASGDIRWQDAVNVLNTLLDLCGKRGQTTGSALGNRASVTSSSAAPWQASMPGPLGCVQWSSNQGMGPSLAGTSSNATQFQEHTAFDPTFSFLDVPYGDEDDPMDPDWSAAVHEYVSKNIPSTSAARSTSLSRPLTPSQLQNQATPFPISHDATAQSQKDHYALEARTMYTPASGHSATPRSNHAPAPQEGNPAAGMSTAAQNTHSLPRDLQRVVDGSANMNMLGCMQPDRSDQAGRENGATETAASVLNIATDFTQRPKAGLRPRVVERSASPETSRKGKARETTSESQDFPVLMDEEELTIALRAREAERKRLGRERARARLQAEAPESQVQVRGRPALSPEIKQARKRERNRLQAQRRREKAQEDERRLLRIARGEVDMPNLGTRDDVAELRAENRMLRAEMERLREENARLRADLVANQAPPTRFAESARSRWTDYERSRVPARRAPPQHDWQRDVRSRSGYAYNDAYDRRDAREDSYYAPGAYDDEADDGRSFYDEEDEDEEQEEEDEEGEEEEEGEGGERGERYLHGDASSLVARAHHADQLFLDDRSRLRPPRPSNGYRAKVTAGELRSAGRQVGSSRRAPPAKRLRRAA</sequence>
<feature type="compositionally biased region" description="Polar residues" evidence="1">
    <location>
        <begin position="246"/>
        <end position="257"/>
    </location>
</feature>